<comment type="caution">
    <text evidence="10">The sequence shown here is derived from an EMBL/GenBank/DDBJ whole genome shotgun (WGS) entry which is preliminary data.</text>
</comment>
<comment type="similarity">
    <text evidence="8">Belongs to the tRNA(Ile)-lysidine synthase family.</text>
</comment>
<feature type="domain" description="Lysidine-tRNA(Ile) synthetase C-terminal" evidence="9">
    <location>
        <begin position="364"/>
        <end position="436"/>
    </location>
</feature>
<dbReference type="Pfam" id="PF11734">
    <property type="entry name" value="TilS_C"/>
    <property type="match status" value="1"/>
</dbReference>
<evidence type="ECO:0000256" key="2">
    <source>
        <dbReference type="ARBA" id="ARBA00022490"/>
    </source>
</evidence>
<evidence type="ECO:0000256" key="8">
    <source>
        <dbReference type="HAMAP-Rule" id="MF_01161"/>
    </source>
</evidence>
<dbReference type="NCBIfam" id="TIGR02432">
    <property type="entry name" value="lysidine_TilS_N"/>
    <property type="match status" value="1"/>
</dbReference>
<dbReference type="SUPFAM" id="SSF56037">
    <property type="entry name" value="PheT/TilS domain"/>
    <property type="match status" value="1"/>
</dbReference>
<dbReference type="InterPro" id="IPR014729">
    <property type="entry name" value="Rossmann-like_a/b/a_fold"/>
</dbReference>
<evidence type="ECO:0000256" key="7">
    <source>
        <dbReference type="ARBA" id="ARBA00048539"/>
    </source>
</evidence>
<evidence type="ECO:0000256" key="3">
    <source>
        <dbReference type="ARBA" id="ARBA00022598"/>
    </source>
</evidence>
<evidence type="ECO:0000313" key="10">
    <source>
        <dbReference type="EMBL" id="RZS92560.1"/>
    </source>
</evidence>
<dbReference type="GO" id="GO:0005524">
    <property type="term" value="F:ATP binding"/>
    <property type="evidence" value="ECO:0007669"/>
    <property type="project" value="UniProtKB-UniRule"/>
</dbReference>
<dbReference type="HAMAP" id="MF_01161">
    <property type="entry name" value="tRNA_Ile_lys_synt"/>
    <property type="match status" value="1"/>
</dbReference>
<gene>
    <name evidence="8" type="primary">tilS</name>
    <name evidence="10" type="ORF">EV197_2698</name>
</gene>
<sequence>METQFANHIKNSFAFIKNRKVLIACSGGLDSVVLTRLLHQHCKAIGIAHCNFKLRDSESDGDESFVHKLAHQLSVPFFAKDFDTISYADNNQISIQMAARELRYNWFRALSEQYDYDYIATAHHLDDDLETFLINLSRGTGLEGLTGIPIINEQVIRPLLLFSKDEIKALATAKGWMWREDSSNQSNKYLRNKLRLEVIPKLKETTPSFLKNFGQTLQNLQNAENFIKNRAAELQHSLFDKQDNGVLKIKISAIEAEGNPKDILFYVLKDFGFTAWNDVFDLVTAQPGKQIVSDTHRLIKDRDFLLLDSFEKVHHTGGSSYLITEDEDLVMIQPGTLKFEVVSQIQDRNRSVAYFDKKKLKYPLLVRKWKEGDYFYPLGMKGKKKLSKYFKDEKLSVLDKEKIWLLCAGDDIIWVIGHRPDDRYKVTSNTTEIVKVTVNK</sequence>
<dbReference type="CDD" id="cd01992">
    <property type="entry name" value="TilS_N"/>
    <property type="match status" value="1"/>
</dbReference>
<dbReference type="PANTHER" id="PTHR43033">
    <property type="entry name" value="TRNA(ILE)-LYSIDINE SYNTHASE-RELATED"/>
    <property type="match status" value="1"/>
</dbReference>
<evidence type="ECO:0000256" key="1">
    <source>
        <dbReference type="ARBA" id="ARBA00004496"/>
    </source>
</evidence>
<dbReference type="EMBL" id="SGXE01000003">
    <property type="protein sequence ID" value="RZS92560.1"/>
    <property type="molecule type" value="Genomic_DNA"/>
</dbReference>
<evidence type="ECO:0000259" key="9">
    <source>
        <dbReference type="SMART" id="SM00977"/>
    </source>
</evidence>
<proteinExistence type="inferred from homology"/>
<dbReference type="RefSeq" id="WP_130287237.1">
    <property type="nucleotide sequence ID" value="NZ_SGXE01000003.1"/>
</dbReference>
<dbReference type="SUPFAM" id="SSF52402">
    <property type="entry name" value="Adenine nucleotide alpha hydrolases-like"/>
    <property type="match status" value="1"/>
</dbReference>
<dbReference type="AlphaFoldDB" id="A0A4Q7NZS0"/>
<dbReference type="InterPro" id="IPR011063">
    <property type="entry name" value="TilS/TtcA_N"/>
</dbReference>
<keyword evidence="3 8" id="KW-0436">Ligase</keyword>
<dbReference type="Gene3D" id="3.40.50.620">
    <property type="entry name" value="HUPs"/>
    <property type="match status" value="1"/>
</dbReference>
<accession>A0A4Q7NZS0</accession>
<dbReference type="SMART" id="SM00977">
    <property type="entry name" value="TilS_C"/>
    <property type="match status" value="1"/>
</dbReference>
<dbReference type="InterPro" id="IPR012795">
    <property type="entry name" value="tRNA_Ile_lys_synt_N"/>
</dbReference>
<dbReference type="NCBIfam" id="TIGR02433">
    <property type="entry name" value="lysidine_TilS_C"/>
    <property type="match status" value="1"/>
</dbReference>
<comment type="domain">
    <text evidence="8">The N-terminal region contains the highly conserved SGGXDS motif, predicted to be a P-loop motif involved in ATP binding.</text>
</comment>
<keyword evidence="4 8" id="KW-0819">tRNA processing</keyword>
<evidence type="ECO:0000256" key="4">
    <source>
        <dbReference type="ARBA" id="ARBA00022694"/>
    </source>
</evidence>
<keyword evidence="2 8" id="KW-0963">Cytoplasm</keyword>
<dbReference type="GO" id="GO:0006400">
    <property type="term" value="P:tRNA modification"/>
    <property type="evidence" value="ECO:0007669"/>
    <property type="project" value="UniProtKB-UniRule"/>
</dbReference>
<evidence type="ECO:0000256" key="5">
    <source>
        <dbReference type="ARBA" id="ARBA00022741"/>
    </source>
</evidence>
<evidence type="ECO:0000313" key="11">
    <source>
        <dbReference type="Proteomes" id="UP000292262"/>
    </source>
</evidence>
<dbReference type="Proteomes" id="UP000292262">
    <property type="component" value="Unassembled WGS sequence"/>
</dbReference>
<dbReference type="PANTHER" id="PTHR43033:SF1">
    <property type="entry name" value="TRNA(ILE)-LYSIDINE SYNTHASE-RELATED"/>
    <property type="match status" value="1"/>
</dbReference>
<dbReference type="OrthoDB" id="9807403at2"/>
<name>A0A4Q7NZS0_9FLAO</name>
<keyword evidence="6 8" id="KW-0067">ATP-binding</keyword>
<dbReference type="GO" id="GO:0005737">
    <property type="term" value="C:cytoplasm"/>
    <property type="evidence" value="ECO:0007669"/>
    <property type="project" value="UniProtKB-SubCell"/>
</dbReference>
<comment type="function">
    <text evidence="8">Ligates lysine onto the cytidine present at position 34 of the AUA codon-specific tRNA(Ile) that contains the anticodon CAU, in an ATP-dependent manner. Cytidine is converted to lysidine, thus changing the amino acid specificity of the tRNA from methionine to isoleucine.</text>
</comment>
<keyword evidence="5 8" id="KW-0547">Nucleotide-binding</keyword>
<dbReference type="Pfam" id="PF01171">
    <property type="entry name" value="ATP_bind_3"/>
    <property type="match status" value="1"/>
</dbReference>
<organism evidence="10 11">
    <name type="scientific">Aquimarina brevivitae</name>
    <dbReference type="NCBI Taxonomy" id="323412"/>
    <lineage>
        <taxon>Bacteria</taxon>
        <taxon>Pseudomonadati</taxon>
        <taxon>Bacteroidota</taxon>
        <taxon>Flavobacteriia</taxon>
        <taxon>Flavobacteriales</taxon>
        <taxon>Flavobacteriaceae</taxon>
        <taxon>Aquimarina</taxon>
    </lineage>
</organism>
<dbReference type="EC" id="6.3.4.19" evidence="8"/>
<reference evidence="10 11" key="1">
    <citation type="submission" date="2019-02" db="EMBL/GenBank/DDBJ databases">
        <title>Genomic Encyclopedia of Type Strains, Phase IV (KMG-IV): sequencing the most valuable type-strain genomes for metagenomic binning, comparative biology and taxonomic classification.</title>
        <authorList>
            <person name="Goeker M."/>
        </authorList>
    </citation>
    <scope>NUCLEOTIDE SEQUENCE [LARGE SCALE GENOMIC DNA]</scope>
    <source>
        <strain evidence="10 11">DSM 17196</strain>
    </source>
</reference>
<evidence type="ECO:0000256" key="6">
    <source>
        <dbReference type="ARBA" id="ARBA00022840"/>
    </source>
</evidence>
<keyword evidence="11" id="KW-1185">Reference proteome</keyword>
<dbReference type="InterPro" id="IPR012796">
    <property type="entry name" value="Lysidine-tRNA-synth_C"/>
</dbReference>
<comment type="subcellular location">
    <subcellularLocation>
        <location evidence="1 8">Cytoplasm</location>
    </subcellularLocation>
</comment>
<dbReference type="GO" id="GO:0032267">
    <property type="term" value="F:tRNA(Ile)-lysidine synthase activity"/>
    <property type="evidence" value="ECO:0007669"/>
    <property type="project" value="UniProtKB-EC"/>
</dbReference>
<protein>
    <recommendedName>
        <fullName evidence="8">tRNA(Ile)-lysidine synthase</fullName>
        <ecNumber evidence="8">6.3.4.19</ecNumber>
    </recommendedName>
    <alternativeName>
        <fullName evidence="8">tRNA(Ile)-2-lysyl-cytidine synthase</fullName>
    </alternativeName>
    <alternativeName>
        <fullName evidence="8">tRNA(Ile)-lysidine synthetase</fullName>
    </alternativeName>
</protein>
<dbReference type="InterPro" id="IPR012094">
    <property type="entry name" value="tRNA_Ile_lys_synt"/>
</dbReference>
<comment type="catalytic activity">
    <reaction evidence="7 8">
        <text>cytidine(34) in tRNA(Ile2) + L-lysine + ATP = lysidine(34) in tRNA(Ile2) + AMP + diphosphate + H(+)</text>
        <dbReference type="Rhea" id="RHEA:43744"/>
        <dbReference type="Rhea" id="RHEA-COMP:10625"/>
        <dbReference type="Rhea" id="RHEA-COMP:10670"/>
        <dbReference type="ChEBI" id="CHEBI:15378"/>
        <dbReference type="ChEBI" id="CHEBI:30616"/>
        <dbReference type="ChEBI" id="CHEBI:32551"/>
        <dbReference type="ChEBI" id="CHEBI:33019"/>
        <dbReference type="ChEBI" id="CHEBI:82748"/>
        <dbReference type="ChEBI" id="CHEBI:83665"/>
        <dbReference type="ChEBI" id="CHEBI:456215"/>
        <dbReference type="EC" id="6.3.4.19"/>
    </reaction>
</comment>
<feature type="binding site" evidence="8">
    <location>
        <begin position="26"/>
        <end position="31"/>
    </location>
    <ligand>
        <name>ATP</name>
        <dbReference type="ChEBI" id="CHEBI:30616"/>
    </ligand>
</feature>